<dbReference type="Pfam" id="PF07732">
    <property type="entry name" value="Cu-oxidase_3"/>
    <property type="match status" value="1"/>
</dbReference>
<keyword evidence="4" id="KW-0186">Copper</keyword>
<evidence type="ECO:0000259" key="5">
    <source>
        <dbReference type="Pfam" id="PF00394"/>
    </source>
</evidence>
<gene>
    <name evidence="7" type="ORF">RFULGI_LOCUS11217</name>
</gene>
<keyword evidence="3" id="KW-0560">Oxidoreductase</keyword>
<name>A0A9N9I244_9GLOM</name>
<proteinExistence type="inferred from homology"/>
<evidence type="ECO:0000313" key="8">
    <source>
        <dbReference type="Proteomes" id="UP000789396"/>
    </source>
</evidence>
<sequence>ISNNVNCPQGEERVYDLIISKGFFAPDGFGRDMFLINGTFPGPTISCNKGDVLVLNVKNVLDETTTLHSHGIFQRGTPWYDGVPGASQAQYIEGAAGAIVIHDPEDPYIKDYDEEIVVLLQDWYHDDSRILIKQFLTPESQGKEPSPDNGLINGKNSFNCSSASPDSLCDKVIEVEGMITKRQKVHRLPINIGQRYSVIVNANQPIDSYFMRAEMETSCLAVVSPTLNSIVKAIVEYEGCKSQTPSSSAWSDIVQNCTDLDPNQLQSYYPQQIPEADDKIKLIVTFRPDENNVTMGFINNSTYVIDTKNPILNKIFDGETNFAPSQNVYLINQTKVIDIILI</sequence>
<reference evidence="7" key="1">
    <citation type="submission" date="2021-06" db="EMBL/GenBank/DDBJ databases">
        <authorList>
            <person name="Kallberg Y."/>
            <person name="Tangrot J."/>
            <person name="Rosling A."/>
        </authorList>
    </citation>
    <scope>NUCLEOTIDE SEQUENCE</scope>
    <source>
        <strain evidence="7">IN212</strain>
    </source>
</reference>
<evidence type="ECO:0000256" key="2">
    <source>
        <dbReference type="ARBA" id="ARBA00022723"/>
    </source>
</evidence>
<dbReference type="Proteomes" id="UP000789396">
    <property type="component" value="Unassembled WGS sequence"/>
</dbReference>
<evidence type="ECO:0000256" key="3">
    <source>
        <dbReference type="ARBA" id="ARBA00023002"/>
    </source>
</evidence>
<comment type="similarity">
    <text evidence="1">Belongs to the multicopper oxidase family.</text>
</comment>
<organism evidence="7 8">
    <name type="scientific">Racocetra fulgida</name>
    <dbReference type="NCBI Taxonomy" id="60492"/>
    <lineage>
        <taxon>Eukaryota</taxon>
        <taxon>Fungi</taxon>
        <taxon>Fungi incertae sedis</taxon>
        <taxon>Mucoromycota</taxon>
        <taxon>Glomeromycotina</taxon>
        <taxon>Glomeromycetes</taxon>
        <taxon>Diversisporales</taxon>
        <taxon>Gigasporaceae</taxon>
        <taxon>Racocetra</taxon>
    </lineage>
</organism>
<dbReference type="Gene3D" id="2.60.40.420">
    <property type="entry name" value="Cupredoxins - blue copper proteins"/>
    <property type="match status" value="4"/>
</dbReference>
<evidence type="ECO:0000259" key="6">
    <source>
        <dbReference type="Pfam" id="PF07732"/>
    </source>
</evidence>
<dbReference type="InterPro" id="IPR001117">
    <property type="entry name" value="Cu-oxidase_2nd"/>
</dbReference>
<feature type="non-terminal residue" evidence="7">
    <location>
        <position position="1"/>
    </location>
</feature>
<feature type="non-terminal residue" evidence="7">
    <location>
        <position position="342"/>
    </location>
</feature>
<dbReference type="GO" id="GO:0005507">
    <property type="term" value="F:copper ion binding"/>
    <property type="evidence" value="ECO:0007669"/>
    <property type="project" value="InterPro"/>
</dbReference>
<keyword evidence="2" id="KW-0479">Metal-binding</keyword>
<feature type="domain" description="Plastocyanin-like" evidence="6">
    <location>
        <begin position="26"/>
        <end position="89"/>
    </location>
</feature>
<dbReference type="EMBL" id="CAJVPZ010023870">
    <property type="protein sequence ID" value="CAG8717079.1"/>
    <property type="molecule type" value="Genomic_DNA"/>
</dbReference>
<dbReference type="AlphaFoldDB" id="A0A9N9I244"/>
<dbReference type="InterPro" id="IPR008972">
    <property type="entry name" value="Cupredoxin"/>
</dbReference>
<feature type="domain" description="Plastocyanin-like" evidence="5">
    <location>
        <begin position="171"/>
        <end position="218"/>
    </location>
</feature>
<dbReference type="PANTHER" id="PTHR11709:SF394">
    <property type="entry name" value="FI03373P-RELATED"/>
    <property type="match status" value="1"/>
</dbReference>
<evidence type="ECO:0000313" key="7">
    <source>
        <dbReference type="EMBL" id="CAG8717079.1"/>
    </source>
</evidence>
<dbReference type="SUPFAM" id="SSF49503">
    <property type="entry name" value="Cupredoxins"/>
    <property type="match status" value="2"/>
</dbReference>
<keyword evidence="8" id="KW-1185">Reference proteome</keyword>
<evidence type="ECO:0000256" key="1">
    <source>
        <dbReference type="ARBA" id="ARBA00010609"/>
    </source>
</evidence>
<protein>
    <submittedName>
        <fullName evidence="7">6019_t:CDS:1</fullName>
    </submittedName>
</protein>
<dbReference type="Pfam" id="PF00394">
    <property type="entry name" value="Cu-oxidase"/>
    <property type="match status" value="2"/>
</dbReference>
<dbReference type="InterPro" id="IPR011707">
    <property type="entry name" value="Cu-oxidase-like_N"/>
</dbReference>
<dbReference type="OrthoDB" id="2121828at2759"/>
<dbReference type="GO" id="GO:0016491">
    <property type="term" value="F:oxidoreductase activity"/>
    <property type="evidence" value="ECO:0007669"/>
    <property type="project" value="UniProtKB-KW"/>
</dbReference>
<feature type="domain" description="Plastocyanin-like" evidence="5">
    <location>
        <begin position="114"/>
        <end position="162"/>
    </location>
</feature>
<evidence type="ECO:0000256" key="4">
    <source>
        <dbReference type="ARBA" id="ARBA00023008"/>
    </source>
</evidence>
<dbReference type="PANTHER" id="PTHR11709">
    <property type="entry name" value="MULTI-COPPER OXIDASE"/>
    <property type="match status" value="1"/>
</dbReference>
<dbReference type="InterPro" id="IPR045087">
    <property type="entry name" value="Cu-oxidase_fam"/>
</dbReference>
<comment type="caution">
    <text evidence="7">The sequence shown here is derived from an EMBL/GenBank/DDBJ whole genome shotgun (WGS) entry which is preliminary data.</text>
</comment>
<accession>A0A9N9I244</accession>